<dbReference type="SUPFAM" id="SSF102114">
    <property type="entry name" value="Radical SAM enzymes"/>
    <property type="match status" value="1"/>
</dbReference>
<reference evidence="9" key="2">
    <citation type="submission" date="2021-04" db="EMBL/GenBank/DDBJ databases">
        <authorList>
            <person name="Gilroy R."/>
        </authorList>
    </citation>
    <scope>NUCLEOTIDE SEQUENCE</scope>
    <source>
        <strain evidence="9">USAMLcec3-2134</strain>
    </source>
</reference>
<reference evidence="9" key="1">
    <citation type="journal article" date="2021" name="PeerJ">
        <title>Extensive microbial diversity within the chicken gut microbiome revealed by metagenomics and culture.</title>
        <authorList>
            <person name="Gilroy R."/>
            <person name="Ravi A."/>
            <person name="Getino M."/>
            <person name="Pursley I."/>
            <person name="Horton D.L."/>
            <person name="Alikhan N.F."/>
            <person name="Baker D."/>
            <person name="Gharbi K."/>
            <person name="Hall N."/>
            <person name="Watson M."/>
            <person name="Adriaenssens E.M."/>
            <person name="Foster-Nyarko E."/>
            <person name="Jarju S."/>
            <person name="Secka A."/>
            <person name="Antonio M."/>
            <person name="Oren A."/>
            <person name="Chaudhuri R.R."/>
            <person name="La Ragione R."/>
            <person name="Hildebrand F."/>
            <person name="Pallen M.J."/>
        </authorList>
    </citation>
    <scope>NUCLEOTIDE SEQUENCE</scope>
    <source>
        <strain evidence="9">USAMLcec3-2134</strain>
    </source>
</reference>
<evidence type="ECO:0000256" key="2">
    <source>
        <dbReference type="ARBA" id="ARBA00022691"/>
    </source>
</evidence>
<evidence type="ECO:0000256" key="1">
    <source>
        <dbReference type="ARBA" id="ARBA00001966"/>
    </source>
</evidence>
<keyword evidence="2" id="KW-0949">S-adenosyl-L-methionine</keyword>
<dbReference type="InterPro" id="IPR023404">
    <property type="entry name" value="rSAM_horseshoe"/>
</dbReference>
<protein>
    <submittedName>
        <fullName evidence="9">B12-binding domain-containing radical SAM protein</fullName>
    </submittedName>
</protein>
<feature type="region of interest" description="Disordered" evidence="6">
    <location>
        <begin position="595"/>
        <end position="617"/>
    </location>
</feature>
<dbReference type="PROSITE" id="PS51918">
    <property type="entry name" value="RADICAL_SAM"/>
    <property type="match status" value="1"/>
</dbReference>
<dbReference type="InterPro" id="IPR036724">
    <property type="entry name" value="Cobalamin-bd_sf"/>
</dbReference>
<dbReference type="InterPro" id="IPR051198">
    <property type="entry name" value="BchE-like"/>
</dbReference>
<sequence length="617" mass="72026">MKFLLAALNAKYIHSNPAIYSLRAYAAAQAPEARREVELAEYTINQKPEDILADLYERRPDVVGFSCYIWNWRQIRELVRELHKVLPELPVWLGGPEVSYDAEKIVREEAVTGIMVGEGEETFSQLLEYYRERENGNGRKMQMQIAAFWPGAAQKAGLYSIAGLVFQDGVSGEIVRTAARPMTDLNAIPFFYRDLKEFENRIVYYESSRGCPFNCSYCLSSLDRQVRLRDLGLVREELQFFLDHKVAQVKFIDRTFNCNHRHAQEIWKYILEHDNGVTNFHFEIAADLLDGAELSLLSKMRPGLIQLEIGVQSINPRTLRAVRRYTNLERLRHTVVRIHAEHNIHVHLDLIAGLPEEDLTSFVRSFDAVYTMRPQQLQLGFLKVLKGSWMEETAKDSGIVAQSEPPYEVLYTKWLSFADIIRLKRVEEMVELYYNSGQFTRTLPLLELRFQSPFALFSALARFYEKRGFRKNSPSREYRYQALLDFAKEADPKREELYRELLTCDLYLRENAKSRPAFAPETAEQRELQARFYREKKQLRGRTHLELFAWPVDRQAWELAELFDRLSEQGEKPGEKTALLFDYERRNPLDHNALFRRLEPGELQKPQEGNGLPEDTE</sequence>
<comment type="cofactor">
    <cofactor evidence="1">
        <name>[4Fe-4S] cluster</name>
        <dbReference type="ChEBI" id="CHEBI:49883"/>
    </cofactor>
</comment>
<dbReference type="SFLD" id="SFLDG01082">
    <property type="entry name" value="B12-binding_domain_containing"/>
    <property type="match status" value="1"/>
</dbReference>
<organism evidence="9 10">
    <name type="scientific">Candidatus Eisenbergiella merdigallinarum</name>
    <dbReference type="NCBI Taxonomy" id="2838552"/>
    <lineage>
        <taxon>Bacteria</taxon>
        <taxon>Bacillati</taxon>
        <taxon>Bacillota</taxon>
        <taxon>Clostridia</taxon>
        <taxon>Lachnospirales</taxon>
        <taxon>Lachnospiraceae</taxon>
        <taxon>Eisenbergiella</taxon>
    </lineage>
</organism>
<dbReference type="SMART" id="SM00729">
    <property type="entry name" value="Elp3"/>
    <property type="match status" value="1"/>
</dbReference>
<accession>A0A9D2MRV3</accession>
<evidence type="ECO:0000313" key="10">
    <source>
        <dbReference type="Proteomes" id="UP000886883"/>
    </source>
</evidence>
<evidence type="ECO:0000256" key="3">
    <source>
        <dbReference type="ARBA" id="ARBA00022723"/>
    </source>
</evidence>
<dbReference type="InterPro" id="IPR058240">
    <property type="entry name" value="rSAM_sf"/>
</dbReference>
<keyword evidence="3" id="KW-0479">Metal-binding</keyword>
<evidence type="ECO:0000256" key="6">
    <source>
        <dbReference type="SAM" id="MobiDB-lite"/>
    </source>
</evidence>
<dbReference type="InterPro" id="IPR007197">
    <property type="entry name" value="rSAM"/>
</dbReference>
<evidence type="ECO:0000256" key="4">
    <source>
        <dbReference type="ARBA" id="ARBA00023004"/>
    </source>
</evidence>
<dbReference type="Gene3D" id="3.40.50.280">
    <property type="entry name" value="Cobalamin-binding domain"/>
    <property type="match status" value="1"/>
</dbReference>
<evidence type="ECO:0000256" key="5">
    <source>
        <dbReference type="ARBA" id="ARBA00023014"/>
    </source>
</evidence>
<dbReference type="GO" id="GO:0051539">
    <property type="term" value="F:4 iron, 4 sulfur cluster binding"/>
    <property type="evidence" value="ECO:0007669"/>
    <property type="project" value="UniProtKB-KW"/>
</dbReference>
<dbReference type="EMBL" id="DWXE01000017">
    <property type="protein sequence ID" value="HJB90840.1"/>
    <property type="molecule type" value="Genomic_DNA"/>
</dbReference>
<evidence type="ECO:0000259" key="7">
    <source>
        <dbReference type="PROSITE" id="PS51332"/>
    </source>
</evidence>
<proteinExistence type="predicted"/>
<keyword evidence="4" id="KW-0408">Iron</keyword>
<feature type="domain" description="Radical SAM core" evidence="8">
    <location>
        <begin position="197"/>
        <end position="424"/>
    </location>
</feature>
<name>A0A9D2MRV3_9FIRM</name>
<dbReference type="GO" id="GO:0003824">
    <property type="term" value="F:catalytic activity"/>
    <property type="evidence" value="ECO:0007669"/>
    <property type="project" value="InterPro"/>
</dbReference>
<dbReference type="AlphaFoldDB" id="A0A9D2MRV3"/>
<dbReference type="PANTHER" id="PTHR43409">
    <property type="entry name" value="ANAEROBIC MAGNESIUM-PROTOPORPHYRIN IX MONOMETHYL ESTER CYCLASE-RELATED"/>
    <property type="match status" value="1"/>
</dbReference>
<evidence type="ECO:0000259" key="8">
    <source>
        <dbReference type="PROSITE" id="PS51918"/>
    </source>
</evidence>
<dbReference type="Pfam" id="PF13311">
    <property type="entry name" value="DUF4080"/>
    <property type="match status" value="1"/>
</dbReference>
<dbReference type="SFLD" id="SFLDS00029">
    <property type="entry name" value="Radical_SAM"/>
    <property type="match status" value="1"/>
</dbReference>
<dbReference type="GO" id="GO:0005829">
    <property type="term" value="C:cytosol"/>
    <property type="evidence" value="ECO:0007669"/>
    <property type="project" value="TreeGrafter"/>
</dbReference>
<dbReference type="SFLD" id="SFLDG01123">
    <property type="entry name" value="methyltransferase_(Class_B)"/>
    <property type="match status" value="1"/>
</dbReference>
<dbReference type="GO" id="GO:0031419">
    <property type="term" value="F:cobalamin binding"/>
    <property type="evidence" value="ECO:0007669"/>
    <property type="project" value="InterPro"/>
</dbReference>
<dbReference type="Gene3D" id="3.80.30.20">
    <property type="entry name" value="tm_1862 like domain"/>
    <property type="match status" value="1"/>
</dbReference>
<dbReference type="InterPro" id="IPR006638">
    <property type="entry name" value="Elp3/MiaA/NifB-like_rSAM"/>
</dbReference>
<feature type="domain" description="B12-binding" evidence="7">
    <location>
        <begin position="1"/>
        <end position="137"/>
    </location>
</feature>
<dbReference type="Proteomes" id="UP000886883">
    <property type="component" value="Unassembled WGS sequence"/>
</dbReference>
<dbReference type="SUPFAM" id="SSF52242">
    <property type="entry name" value="Cobalamin (vitamin B12)-binding domain"/>
    <property type="match status" value="1"/>
</dbReference>
<dbReference type="GO" id="GO:0046872">
    <property type="term" value="F:metal ion binding"/>
    <property type="evidence" value="ECO:0007669"/>
    <property type="project" value="UniProtKB-KW"/>
</dbReference>
<gene>
    <name evidence="9" type="ORF">H9763_05155</name>
</gene>
<dbReference type="InterPro" id="IPR025288">
    <property type="entry name" value="DUF4080"/>
</dbReference>
<dbReference type="InterPro" id="IPR034466">
    <property type="entry name" value="Methyltransferase_Class_B"/>
</dbReference>
<dbReference type="PROSITE" id="PS51332">
    <property type="entry name" value="B12_BINDING"/>
    <property type="match status" value="1"/>
</dbReference>
<dbReference type="PANTHER" id="PTHR43409:SF16">
    <property type="entry name" value="SLR0320 PROTEIN"/>
    <property type="match status" value="1"/>
</dbReference>
<dbReference type="CDD" id="cd02068">
    <property type="entry name" value="radical_SAM_B12_BD"/>
    <property type="match status" value="1"/>
</dbReference>
<dbReference type="InterPro" id="IPR006158">
    <property type="entry name" value="Cobalamin-bd"/>
</dbReference>
<dbReference type="Pfam" id="PF02310">
    <property type="entry name" value="B12-binding"/>
    <property type="match status" value="1"/>
</dbReference>
<keyword evidence="5" id="KW-0411">Iron-sulfur</keyword>
<comment type="caution">
    <text evidence="9">The sequence shown here is derived from an EMBL/GenBank/DDBJ whole genome shotgun (WGS) entry which is preliminary data.</text>
</comment>
<dbReference type="Pfam" id="PF04055">
    <property type="entry name" value="Radical_SAM"/>
    <property type="match status" value="1"/>
</dbReference>
<evidence type="ECO:0000313" key="9">
    <source>
        <dbReference type="EMBL" id="HJB90840.1"/>
    </source>
</evidence>